<gene>
    <name evidence="1" type="ORF">H8S84_19875</name>
</gene>
<evidence type="ECO:0000313" key="1">
    <source>
        <dbReference type="EMBL" id="MBC5995114.1"/>
    </source>
</evidence>
<name>A0A923NBG4_9BACT</name>
<keyword evidence="2" id="KW-1185">Reference proteome</keyword>
<protein>
    <submittedName>
        <fullName evidence="1">Uncharacterized protein</fullName>
    </submittedName>
</protein>
<evidence type="ECO:0000313" key="2">
    <source>
        <dbReference type="Proteomes" id="UP000603640"/>
    </source>
</evidence>
<proteinExistence type="predicted"/>
<dbReference type="AlphaFoldDB" id="A0A923NBG4"/>
<accession>A0A923NBG4</accession>
<comment type="caution">
    <text evidence="1">The sequence shown here is derived from an EMBL/GenBank/DDBJ whole genome shotgun (WGS) entry which is preliminary data.</text>
</comment>
<organism evidence="1 2">
    <name type="scientific">Pontibacter cellulosilyticus</name>
    <dbReference type="NCBI Taxonomy" id="1720253"/>
    <lineage>
        <taxon>Bacteria</taxon>
        <taxon>Pseudomonadati</taxon>
        <taxon>Bacteroidota</taxon>
        <taxon>Cytophagia</taxon>
        <taxon>Cytophagales</taxon>
        <taxon>Hymenobacteraceae</taxon>
        <taxon>Pontibacter</taxon>
    </lineage>
</organism>
<dbReference type="EMBL" id="JACRVF010000009">
    <property type="protein sequence ID" value="MBC5995114.1"/>
    <property type="molecule type" value="Genomic_DNA"/>
</dbReference>
<sequence length="274" mass="31995">MITEQSPRLTFKRKSRKRIEEMCRQYWTFIKTQQHATSFTYTLEALANENRCDVTSVEHTVALACKAEISCSLCHSLMLVANRRKLIALRAAGEHAVNCDDCTDYLRVNYKSLFDLEQQPAYTRPVINVNHPKHAFFGKLLSYFPRVYPNLAPSTFIHHRSPVYPTKDDAWFDYFLKTRVTFTICNAKNEPIAIIDWPSGEGENSKETMMNYKRRLMLKSGIKYYVFPNDEHTFLAEAETLRMRCFLSVLPHSLEDILSATQKREILFYQLPQN</sequence>
<reference evidence="1" key="1">
    <citation type="submission" date="2020-08" db="EMBL/GenBank/DDBJ databases">
        <title>Pontibacter sp. SD6 16S ribosomal RNA gene Genome sequencing and assembly.</title>
        <authorList>
            <person name="Kang M."/>
        </authorList>
    </citation>
    <scope>NUCLEOTIDE SEQUENCE</scope>
    <source>
        <strain evidence="1">SD6</strain>
    </source>
</reference>
<dbReference type="RefSeq" id="WP_187069164.1">
    <property type="nucleotide sequence ID" value="NZ_JACRVF010000009.1"/>
</dbReference>
<dbReference type="Proteomes" id="UP000603640">
    <property type="component" value="Unassembled WGS sequence"/>
</dbReference>